<evidence type="ECO:0000313" key="9">
    <source>
        <dbReference type="EMBL" id="OGK73399.1"/>
    </source>
</evidence>
<dbReference type="Gene3D" id="3.90.230.10">
    <property type="entry name" value="Creatinase/methionine aminopeptidase superfamily"/>
    <property type="match status" value="1"/>
</dbReference>
<feature type="binding site" evidence="6">
    <location>
        <position position="105"/>
    </location>
    <ligand>
        <name>a divalent metal cation</name>
        <dbReference type="ChEBI" id="CHEBI:60240"/>
        <label>2</label>
        <note>catalytic</note>
    </ligand>
</feature>
<dbReference type="Proteomes" id="UP000177050">
    <property type="component" value="Unassembled WGS sequence"/>
</dbReference>
<feature type="binding site" evidence="6">
    <location>
        <position position="94"/>
    </location>
    <ligand>
        <name>a divalent metal cation</name>
        <dbReference type="ChEBI" id="CHEBI:60240"/>
        <label>1</label>
    </ligand>
</feature>
<feature type="binding site" evidence="6">
    <location>
        <position position="236"/>
    </location>
    <ligand>
        <name>a divalent metal cation</name>
        <dbReference type="ChEBI" id="CHEBI:60240"/>
        <label>2</label>
        <note>catalytic</note>
    </ligand>
</feature>
<dbReference type="AlphaFoldDB" id="A0A1F7KZU4"/>
<sequence length="250" mass="27550">MINYKTSKEIGAMKECGLKLRKSVELLLPLVKPGMTTELIDKTAEKIIVSQGAETSFNKVKGYFWTTCVPINEQVVHTPPGKRVIKNGDVLTIDIGAYFGGFHTDYATTFIVGKQEDSKVSHFLDIGKETLTNAIKQAKVGNHLGHISHAIEEGICKNGYFVMRQLTGHGVGKELHEEPFVPGLLDKPIEKTLKIKPGLVLAIEVIYSMGTEEIAYEKGVDWSIITADKSLSACFEHTVAITDKNTFILT</sequence>
<dbReference type="GO" id="GO:0005829">
    <property type="term" value="C:cytosol"/>
    <property type="evidence" value="ECO:0007669"/>
    <property type="project" value="TreeGrafter"/>
</dbReference>
<dbReference type="HAMAP" id="MF_01974">
    <property type="entry name" value="MetAP_1"/>
    <property type="match status" value="1"/>
</dbReference>
<comment type="function">
    <text evidence="1 6">Removes the N-terminal methionine from nascent proteins. The N-terminal methionine is often cleaved when the second residue in the primary sequence is small and uncharged (Met-Ala-, Cys, Gly, Pro, Ser, Thr, or Val). Requires deformylation of the N(alpha)-formylated initiator methionine before it can be hydrolyzed.</text>
</comment>
<comment type="similarity">
    <text evidence="6">Belongs to the peptidase M24A family. Methionine aminopeptidase type 1 subfamily.</text>
</comment>
<accession>A0A1F7KZU4</accession>
<dbReference type="InterPro" id="IPR036005">
    <property type="entry name" value="Creatinase/aminopeptidase-like"/>
</dbReference>
<evidence type="ECO:0000256" key="2">
    <source>
        <dbReference type="ARBA" id="ARBA00022438"/>
    </source>
</evidence>
<organism evidence="9 10">
    <name type="scientific">Candidatus Roizmanbacteria bacterium RIFOXYD1_FULL_38_12</name>
    <dbReference type="NCBI Taxonomy" id="1802093"/>
    <lineage>
        <taxon>Bacteria</taxon>
        <taxon>Candidatus Roizmaniibacteriota</taxon>
    </lineage>
</organism>
<keyword evidence="2 6" id="KW-0031">Aminopeptidase</keyword>
<feature type="binding site" evidence="6">
    <location>
        <position position="204"/>
    </location>
    <ligand>
        <name>a divalent metal cation</name>
        <dbReference type="ChEBI" id="CHEBI:60240"/>
        <label>2</label>
        <note>catalytic</note>
    </ligand>
</feature>
<dbReference type="InterPro" id="IPR001714">
    <property type="entry name" value="Pept_M24_MAP"/>
</dbReference>
<dbReference type="EC" id="3.4.11.18" evidence="6 7"/>
<dbReference type="NCBIfam" id="TIGR00500">
    <property type="entry name" value="met_pdase_I"/>
    <property type="match status" value="1"/>
</dbReference>
<comment type="caution">
    <text evidence="9">The sequence shown here is derived from an EMBL/GenBank/DDBJ whole genome shotgun (WGS) entry which is preliminary data.</text>
</comment>
<dbReference type="PRINTS" id="PR00599">
    <property type="entry name" value="MAPEPTIDASE"/>
</dbReference>
<comment type="catalytic activity">
    <reaction evidence="6 7">
        <text>Release of N-terminal amino acids, preferentially methionine, from peptides and arylamides.</text>
        <dbReference type="EC" id="3.4.11.18"/>
    </reaction>
</comment>
<dbReference type="InterPro" id="IPR000994">
    <property type="entry name" value="Pept_M24"/>
</dbReference>
<feature type="binding site" evidence="6">
    <location>
        <position position="77"/>
    </location>
    <ligand>
        <name>substrate</name>
    </ligand>
</feature>
<dbReference type="GO" id="GO:0046872">
    <property type="term" value="F:metal ion binding"/>
    <property type="evidence" value="ECO:0007669"/>
    <property type="project" value="UniProtKB-UniRule"/>
</dbReference>
<dbReference type="InterPro" id="IPR002467">
    <property type="entry name" value="Pept_M24A_MAP1"/>
</dbReference>
<feature type="binding site" evidence="6">
    <location>
        <position position="236"/>
    </location>
    <ligand>
        <name>a divalent metal cation</name>
        <dbReference type="ChEBI" id="CHEBI:60240"/>
        <label>1</label>
    </ligand>
</feature>
<keyword evidence="3 6" id="KW-0645">Protease</keyword>
<feature type="domain" description="Peptidase M24" evidence="8">
    <location>
        <begin position="12"/>
        <end position="243"/>
    </location>
</feature>
<comment type="cofactor">
    <cofactor evidence="6">
        <name>Co(2+)</name>
        <dbReference type="ChEBI" id="CHEBI:48828"/>
    </cofactor>
    <cofactor evidence="6">
        <name>Zn(2+)</name>
        <dbReference type="ChEBI" id="CHEBI:29105"/>
    </cofactor>
    <cofactor evidence="6">
        <name>Mn(2+)</name>
        <dbReference type="ChEBI" id="CHEBI:29035"/>
    </cofactor>
    <cofactor evidence="6">
        <name>Fe(2+)</name>
        <dbReference type="ChEBI" id="CHEBI:29033"/>
    </cofactor>
    <text evidence="6">Binds 2 divalent metal cations per subunit. Has a high-affinity and a low affinity metal-binding site. The true nature of the physiological cofactor is under debate. The enzyme is active with cobalt, zinc, manganese or divalent iron ions. Most likely, methionine aminopeptidases function as mononuclear Fe(2+)-metalloproteases under physiological conditions, and the catalytically relevant metal-binding site has been assigned to the histidine-containing high-affinity site.</text>
</comment>
<feature type="binding site" evidence="6">
    <location>
        <position position="176"/>
    </location>
    <ligand>
        <name>substrate</name>
    </ligand>
</feature>
<dbReference type="GO" id="GO:0004239">
    <property type="term" value="F:initiator methionyl aminopeptidase activity"/>
    <property type="evidence" value="ECO:0007669"/>
    <property type="project" value="UniProtKB-UniRule"/>
</dbReference>
<evidence type="ECO:0000313" key="10">
    <source>
        <dbReference type="Proteomes" id="UP000177050"/>
    </source>
</evidence>
<dbReference type="PANTHER" id="PTHR43330:SF27">
    <property type="entry name" value="METHIONINE AMINOPEPTIDASE"/>
    <property type="match status" value="1"/>
</dbReference>
<name>A0A1F7KZU4_9BACT</name>
<dbReference type="Pfam" id="PF00557">
    <property type="entry name" value="Peptidase_M24"/>
    <property type="match status" value="1"/>
</dbReference>
<evidence type="ECO:0000256" key="7">
    <source>
        <dbReference type="RuleBase" id="RU003653"/>
    </source>
</evidence>
<gene>
    <name evidence="6" type="primary">map</name>
    <name evidence="9" type="ORF">A3K52_01225</name>
</gene>
<dbReference type="PANTHER" id="PTHR43330">
    <property type="entry name" value="METHIONINE AMINOPEPTIDASE"/>
    <property type="match status" value="1"/>
</dbReference>
<evidence type="ECO:0000259" key="8">
    <source>
        <dbReference type="Pfam" id="PF00557"/>
    </source>
</evidence>
<evidence type="ECO:0000256" key="4">
    <source>
        <dbReference type="ARBA" id="ARBA00022723"/>
    </source>
</evidence>
<dbReference type="EMBL" id="MGBR01000001">
    <property type="protein sequence ID" value="OGK73399.1"/>
    <property type="molecule type" value="Genomic_DNA"/>
</dbReference>
<dbReference type="GO" id="GO:0070006">
    <property type="term" value="F:metalloaminopeptidase activity"/>
    <property type="evidence" value="ECO:0007669"/>
    <property type="project" value="UniProtKB-UniRule"/>
</dbReference>
<evidence type="ECO:0000256" key="1">
    <source>
        <dbReference type="ARBA" id="ARBA00002521"/>
    </source>
</evidence>
<protein>
    <recommendedName>
        <fullName evidence="6 7">Methionine aminopeptidase</fullName>
        <shortName evidence="6">MAP</shortName>
        <shortName evidence="6">MetAP</shortName>
        <ecNumber evidence="6 7">3.4.11.18</ecNumber>
    </recommendedName>
    <alternativeName>
        <fullName evidence="6">Peptidase M</fullName>
    </alternativeName>
</protein>
<dbReference type="GO" id="GO:0006508">
    <property type="term" value="P:proteolysis"/>
    <property type="evidence" value="ECO:0007669"/>
    <property type="project" value="UniProtKB-KW"/>
</dbReference>
<evidence type="ECO:0000256" key="6">
    <source>
        <dbReference type="HAMAP-Rule" id="MF_01974"/>
    </source>
</evidence>
<keyword evidence="4 6" id="KW-0479">Metal-binding</keyword>
<keyword evidence="5 6" id="KW-0378">Hydrolase</keyword>
<reference evidence="9 10" key="1">
    <citation type="journal article" date="2016" name="Nat. Commun.">
        <title>Thousands of microbial genomes shed light on interconnected biogeochemical processes in an aquifer system.</title>
        <authorList>
            <person name="Anantharaman K."/>
            <person name="Brown C.T."/>
            <person name="Hug L.A."/>
            <person name="Sharon I."/>
            <person name="Castelle C.J."/>
            <person name="Probst A.J."/>
            <person name="Thomas B.C."/>
            <person name="Singh A."/>
            <person name="Wilkins M.J."/>
            <person name="Karaoz U."/>
            <person name="Brodie E.L."/>
            <person name="Williams K.H."/>
            <person name="Hubbard S.S."/>
            <person name="Banfield J.F."/>
        </authorList>
    </citation>
    <scope>NUCLEOTIDE SEQUENCE [LARGE SCALE GENOMIC DNA]</scope>
</reference>
<comment type="subunit">
    <text evidence="6">Monomer.</text>
</comment>
<evidence type="ECO:0000256" key="5">
    <source>
        <dbReference type="ARBA" id="ARBA00022801"/>
    </source>
</evidence>
<dbReference type="SUPFAM" id="SSF55920">
    <property type="entry name" value="Creatinase/aminopeptidase"/>
    <property type="match status" value="1"/>
</dbReference>
<proteinExistence type="inferred from homology"/>
<feature type="binding site" evidence="6">
    <location>
        <position position="169"/>
    </location>
    <ligand>
        <name>a divalent metal cation</name>
        <dbReference type="ChEBI" id="CHEBI:60240"/>
        <label>2</label>
        <note>catalytic</note>
    </ligand>
</feature>
<feature type="binding site" evidence="6">
    <location>
        <position position="105"/>
    </location>
    <ligand>
        <name>a divalent metal cation</name>
        <dbReference type="ChEBI" id="CHEBI:60240"/>
        <label>1</label>
    </ligand>
</feature>
<evidence type="ECO:0000256" key="3">
    <source>
        <dbReference type="ARBA" id="ARBA00022670"/>
    </source>
</evidence>